<dbReference type="SUPFAM" id="SSF52540">
    <property type="entry name" value="P-loop containing nucleoside triphosphate hydrolases"/>
    <property type="match status" value="1"/>
</dbReference>
<dbReference type="GO" id="GO:0016787">
    <property type="term" value="F:hydrolase activity"/>
    <property type="evidence" value="ECO:0007669"/>
    <property type="project" value="UniProtKB-KW"/>
</dbReference>
<organism evidence="4 5">
    <name type="scientific">Diabrotica balteata</name>
    <name type="common">Banded cucumber beetle</name>
    <dbReference type="NCBI Taxonomy" id="107213"/>
    <lineage>
        <taxon>Eukaryota</taxon>
        <taxon>Metazoa</taxon>
        <taxon>Ecdysozoa</taxon>
        <taxon>Arthropoda</taxon>
        <taxon>Hexapoda</taxon>
        <taxon>Insecta</taxon>
        <taxon>Pterygota</taxon>
        <taxon>Neoptera</taxon>
        <taxon>Endopterygota</taxon>
        <taxon>Coleoptera</taxon>
        <taxon>Polyphaga</taxon>
        <taxon>Cucujiformia</taxon>
        <taxon>Chrysomeloidea</taxon>
        <taxon>Chrysomelidae</taxon>
        <taxon>Galerucinae</taxon>
        <taxon>Diabroticina</taxon>
        <taxon>Diabroticites</taxon>
        <taxon>Diabrotica</taxon>
    </lineage>
</organism>
<evidence type="ECO:0000313" key="5">
    <source>
        <dbReference type="Proteomes" id="UP001153709"/>
    </source>
</evidence>
<keyword evidence="1" id="KW-0233">DNA recombination</keyword>
<protein>
    <recommendedName>
        <fullName evidence="1">ATP-dependent DNA helicase</fullName>
        <ecNumber evidence="1">5.6.2.3</ecNumber>
    </recommendedName>
</protein>
<feature type="domain" description="DNA helicase Pif1-like DEAD-box helicase" evidence="3">
    <location>
        <begin position="252"/>
        <end position="363"/>
    </location>
</feature>
<dbReference type="InterPro" id="IPR010285">
    <property type="entry name" value="DNA_helicase_pif1-like_DEAD"/>
</dbReference>
<gene>
    <name evidence="4" type="ORF">DIABBA_LOCUS13374</name>
</gene>
<dbReference type="OrthoDB" id="10071389at2759"/>
<keyword evidence="1" id="KW-0378">Hydrolase</keyword>
<dbReference type="GO" id="GO:0000723">
    <property type="term" value="P:telomere maintenance"/>
    <property type="evidence" value="ECO:0007669"/>
    <property type="project" value="InterPro"/>
</dbReference>
<evidence type="ECO:0000256" key="2">
    <source>
        <dbReference type="SAM" id="MobiDB-lite"/>
    </source>
</evidence>
<comment type="cofactor">
    <cofactor evidence="1">
        <name>Mg(2+)</name>
        <dbReference type="ChEBI" id="CHEBI:18420"/>
    </cofactor>
</comment>
<evidence type="ECO:0000256" key="1">
    <source>
        <dbReference type="RuleBase" id="RU363044"/>
    </source>
</evidence>
<keyword evidence="5" id="KW-1185">Reference proteome</keyword>
<dbReference type="AlphaFoldDB" id="A0A9N9TFY0"/>
<accession>A0A9N9TFY0</accession>
<dbReference type="InterPro" id="IPR051055">
    <property type="entry name" value="PIF1_helicase"/>
</dbReference>
<dbReference type="GO" id="GO:0006310">
    <property type="term" value="P:DNA recombination"/>
    <property type="evidence" value="ECO:0007669"/>
    <property type="project" value="UniProtKB-KW"/>
</dbReference>
<dbReference type="GO" id="GO:0043139">
    <property type="term" value="F:5'-3' DNA helicase activity"/>
    <property type="evidence" value="ECO:0007669"/>
    <property type="project" value="UniProtKB-EC"/>
</dbReference>
<dbReference type="EMBL" id="OU898284">
    <property type="protein sequence ID" value="CAG9840750.1"/>
    <property type="molecule type" value="Genomic_DNA"/>
</dbReference>
<dbReference type="PANTHER" id="PTHR47642">
    <property type="entry name" value="ATP-DEPENDENT DNA HELICASE"/>
    <property type="match status" value="1"/>
</dbReference>
<dbReference type="Pfam" id="PF05970">
    <property type="entry name" value="PIF1"/>
    <property type="match status" value="1"/>
</dbReference>
<feature type="compositionally biased region" description="Low complexity" evidence="2">
    <location>
        <begin position="58"/>
        <end position="81"/>
    </location>
</feature>
<dbReference type="Proteomes" id="UP001153709">
    <property type="component" value="Chromosome 9"/>
</dbReference>
<evidence type="ECO:0000313" key="4">
    <source>
        <dbReference type="EMBL" id="CAG9840750.1"/>
    </source>
</evidence>
<keyword evidence="1" id="KW-0547">Nucleotide-binding</keyword>
<sequence>MPKNIKIVSNTQIKKPKIEKIVSELEKLLTKPPKTHIDLTNIDSQDFLKEFLRPFEGSASGPSSCSESSTSSRPSASSYSTTVTMEQLEEYNRQMTERYNQSYNNQQSWSLLYDKTCAVAEETKQIGAREKTLFEEQKQLTKQKENLNFQFVSYQTDMLKIYNCSALKLFVEGRSSGIATPDNITRITDFEAALFNQFISVSNGIKQLMLLSACEQSAINVYNKFVSIKQCEAAGICKNTGQQNSENKMWMQHRQIRITGAAGTGKAMTIKVMMEIYNTFCNTDGFCIAYIACASTGKAAVAIDGTTVHAALRISLSKLLPLKIENAHQYRSLFQHVIVIIIDDISMVGAQLLEQIDQRLKQIT</sequence>
<proteinExistence type="inferred from homology"/>
<name>A0A9N9TFY0_DIABA</name>
<evidence type="ECO:0000259" key="3">
    <source>
        <dbReference type="Pfam" id="PF05970"/>
    </source>
</evidence>
<comment type="catalytic activity">
    <reaction evidence="1">
        <text>ATP + H2O = ADP + phosphate + H(+)</text>
        <dbReference type="Rhea" id="RHEA:13065"/>
        <dbReference type="ChEBI" id="CHEBI:15377"/>
        <dbReference type="ChEBI" id="CHEBI:15378"/>
        <dbReference type="ChEBI" id="CHEBI:30616"/>
        <dbReference type="ChEBI" id="CHEBI:43474"/>
        <dbReference type="ChEBI" id="CHEBI:456216"/>
        <dbReference type="EC" id="5.6.2.3"/>
    </reaction>
</comment>
<keyword evidence="1" id="KW-0347">Helicase</keyword>
<dbReference type="GO" id="GO:0005524">
    <property type="term" value="F:ATP binding"/>
    <property type="evidence" value="ECO:0007669"/>
    <property type="project" value="UniProtKB-KW"/>
</dbReference>
<comment type="similarity">
    <text evidence="1">Belongs to the helicase family.</text>
</comment>
<reference evidence="4" key="1">
    <citation type="submission" date="2022-01" db="EMBL/GenBank/DDBJ databases">
        <authorList>
            <person name="King R."/>
        </authorList>
    </citation>
    <scope>NUCLEOTIDE SEQUENCE</scope>
</reference>
<keyword evidence="1" id="KW-0234">DNA repair</keyword>
<dbReference type="EC" id="5.6.2.3" evidence="1"/>
<dbReference type="InterPro" id="IPR027417">
    <property type="entry name" value="P-loop_NTPase"/>
</dbReference>
<keyword evidence="1" id="KW-0227">DNA damage</keyword>
<dbReference type="PANTHER" id="PTHR47642:SF5">
    <property type="entry name" value="ATP-DEPENDENT DNA HELICASE"/>
    <property type="match status" value="1"/>
</dbReference>
<dbReference type="GO" id="GO:0006281">
    <property type="term" value="P:DNA repair"/>
    <property type="evidence" value="ECO:0007669"/>
    <property type="project" value="UniProtKB-KW"/>
</dbReference>
<feature type="region of interest" description="Disordered" evidence="2">
    <location>
        <begin position="58"/>
        <end position="83"/>
    </location>
</feature>
<dbReference type="Gene3D" id="3.40.50.300">
    <property type="entry name" value="P-loop containing nucleotide triphosphate hydrolases"/>
    <property type="match status" value="1"/>
</dbReference>
<keyword evidence="1" id="KW-0067">ATP-binding</keyword>